<evidence type="ECO:0000313" key="3">
    <source>
        <dbReference type="EMBL" id="CBY09659.1"/>
    </source>
</evidence>
<feature type="transmembrane region" description="Helical" evidence="2">
    <location>
        <begin position="242"/>
        <end position="264"/>
    </location>
</feature>
<evidence type="ECO:0000256" key="1">
    <source>
        <dbReference type="SAM" id="MobiDB-lite"/>
    </source>
</evidence>
<proteinExistence type="predicted"/>
<protein>
    <submittedName>
        <fullName evidence="3">Uncharacterized protein</fullName>
    </submittedName>
</protein>
<dbReference type="InParanoid" id="E4XG61"/>
<reference evidence="3 4" key="1">
    <citation type="journal article" date="2010" name="Science">
        <title>Plasticity of animal genome architecture unmasked by rapid evolution of a pelagic tunicate.</title>
        <authorList>
            <person name="Denoeud F."/>
            <person name="Henriet S."/>
            <person name="Mungpakdee S."/>
            <person name="Aury J.M."/>
            <person name="Da Silva C."/>
            <person name="Brinkmann H."/>
            <person name="Mikhaleva J."/>
            <person name="Olsen L.C."/>
            <person name="Jubin C."/>
            <person name="Canestro C."/>
            <person name="Bouquet J.M."/>
            <person name="Danks G."/>
            <person name="Poulain J."/>
            <person name="Campsteijn C."/>
            <person name="Adamski M."/>
            <person name="Cross I."/>
            <person name="Yadetie F."/>
            <person name="Muffato M."/>
            <person name="Louis A."/>
            <person name="Butcher S."/>
            <person name="Tsagkogeorga G."/>
            <person name="Konrad A."/>
            <person name="Singh S."/>
            <person name="Jensen M.F."/>
            <person name="Cong E.H."/>
            <person name="Eikeseth-Otteraa H."/>
            <person name="Noel B."/>
            <person name="Anthouard V."/>
            <person name="Porcel B.M."/>
            <person name="Kachouri-Lafond R."/>
            <person name="Nishino A."/>
            <person name="Ugolini M."/>
            <person name="Chourrout P."/>
            <person name="Nishida H."/>
            <person name="Aasland R."/>
            <person name="Huzurbazar S."/>
            <person name="Westhof E."/>
            <person name="Delsuc F."/>
            <person name="Lehrach H."/>
            <person name="Reinhardt R."/>
            <person name="Weissenbach J."/>
            <person name="Roy S.W."/>
            <person name="Artiguenave F."/>
            <person name="Postlethwait J.H."/>
            <person name="Manak J.R."/>
            <person name="Thompson E.M."/>
            <person name="Jaillon O."/>
            <person name="Du Pasquier L."/>
            <person name="Boudinot P."/>
            <person name="Liberles D.A."/>
            <person name="Volff J.N."/>
            <person name="Philippe H."/>
            <person name="Lenhard B."/>
            <person name="Roest Crollius H."/>
            <person name="Wincker P."/>
            <person name="Chourrout D."/>
        </authorList>
    </citation>
    <scope>NUCLEOTIDE SEQUENCE [LARGE SCALE GENOMIC DNA]</scope>
</reference>
<organism evidence="3 4">
    <name type="scientific">Oikopleura dioica</name>
    <name type="common">Tunicate</name>
    <dbReference type="NCBI Taxonomy" id="34765"/>
    <lineage>
        <taxon>Eukaryota</taxon>
        <taxon>Metazoa</taxon>
        <taxon>Chordata</taxon>
        <taxon>Tunicata</taxon>
        <taxon>Appendicularia</taxon>
        <taxon>Copelata</taxon>
        <taxon>Oikopleuridae</taxon>
        <taxon>Oikopleura</taxon>
    </lineage>
</organism>
<dbReference type="OrthoDB" id="10383907at2759"/>
<accession>E4XG61</accession>
<keyword evidence="2" id="KW-1133">Transmembrane helix</keyword>
<feature type="region of interest" description="Disordered" evidence="1">
    <location>
        <begin position="272"/>
        <end position="313"/>
    </location>
</feature>
<dbReference type="AlphaFoldDB" id="E4XG61"/>
<keyword evidence="2" id="KW-0472">Membrane</keyword>
<evidence type="ECO:0000256" key="2">
    <source>
        <dbReference type="SAM" id="Phobius"/>
    </source>
</evidence>
<dbReference type="EMBL" id="FN653047">
    <property type="protein sequence ID" value="CBY09659.1"/>
    <property type="molecule type" value="Genomic_DNA"/>
</dbReference>
<keyword evidence="4" id="KW-1185">Reference proteome</keyword>
<gene>
    <name evidence="3" type="ORF">GSOID_T00010469001</name>
</gene>
<feature type="compositionally biased region" description="Basic and acidic residues" evidence="1">
    <location>
        <begin position="300"/>
        <end position="313"/>
    </location>
</feature>
<evidence type="ECO:0000313" key="4">
    <source>
        <dbReference type="Proteomes" id="UP000001307"/>
    </source>
</evidence>
<name>E4XG61_OIKDI</name>
<keyword evidence="2" id="KW-0812">Transmembrane</keyword>
<sequence length="313" mass="35600">MRKKKLDFLEKDVLAVDLSESTVAVIECSKKLKIRACPNDICPDVVYRGDNEYAFESLETIHDGTVFSCGRKGTILRLVHSPAFVKLETTVFKSTCRIDHSFPEPKIMWLSASDQERISMLVDCSNPDDFMFDSCVEDKAPNCQGDCQICPCSRDLEIYDSGRKKALHCQVDYLSVYENRIVETSKTIYLRDPLWGKLDLNFLMDGEIRRNDTMIERIPDENNQSKNTSGDDKIAMGLPVTWILVIAGASLFLVCIIMVALGIFRRQKAQERMLKKRPRPSRTSTLEHRLDANDLLLRLPSEDTSKPDSPKPV</sequence>
<dbReference type="Proteomes" id="UP000001307">
    <property type="component" value="Unassembled WGS sequence"/>
</dbReference>